<dbReference type="Gene3D" id="3.30.420.40">
    <property type="match status" value="1"/>
</dbReference>
<dbReference type="Proteomes" id="UP000070096">
    <property type="component" value="Unassembled WGS sequence"/>
</dbReference>
<proteinExistence type="predicted"/>
<dbReference type="PATRIC" id="fig|1302.21.peg.1703"/>
<evidence type="ECO:0000313" key="2">
    <source>
        <dbReference type="Proteomes" id="UP000070096"/>
    </source>
</evidence>
<accession>A0A139N3Q3</accession>
<dbReference type="GO" id="GO:0009384">
    <property type="term" value="F:N-acylmannosamine kinase activity"/>
    <property type="evidence" value="ECO:0007669"/>
    <property type="project" value="UniProtKB-EC"/>
</dbReference>
<dbReference type="EMBL" id="LQRC01000217">
    <property type="protein sequence ID" value="KXT70361.1"/>
    <property type="molecule type" value="Genomic_DNA"/>
</dbReference>
<name>A0A139N3Q3_STRGN</name>
<dbReference type="SUPFAM" id="SSF53067">
    <property type="entry name" value="Actin-like ATPase domain"/>
    <property type="match status" value="1"/>
</dbReference>
<comment type="caution">
    <text evidence="1">The sequence shown here is derived from an EMBL/GenBank/DDBJ whole genome shotgun (WGS) entry which is preliminary data.</text>
</comment>
<keyword evidence="1" id="KW-0808">Transferase</keyword>
<dbReference type="InterPro" id="IPR043129">
    <property type="entry name" value="ATPase_NBD"/>
</dbReference>
<keyword evidence="1" id="KW-0418">Kinase</keyword>
<dbReference type="EC" id="2.7.1.60" evidence="1"/>
<reference evidence="1 2" key="1">
    <citation type="submission" date="2016-01" db="EMBL/GenBank/DDBJ databases">
        <title>Highly variable Streptococcus oralis are common among viridans streptococci isolated from primates.</title>
        <authorList>
            <person name="Denapaite D."/>
            <person name="Rieger M."/>
            <person name="Koendgen S."/>
            <person name="Brueckner R."/>
            <person name="Ochigava I."/>
            <person name="Kappeler P."/>
            <person name="Maetz-Rensing K."/>
            <person name="Leendertz F."/>
            <person name="Hakenbeck R."/>
        </authorList>
    </citation>
    <scope>NUCLEOTIDE SEQUENCE [LARGE SCALE GENOMIC DNA]</scope>
    <source>
        <strain evidence="1 2">DD07</strain>
    </source>
</reference>
<organism evidence="1 2">
    <name type="scientific">Streptococcus gordonii</name>
    <dbReference type="NCBI Taxonomy" id="1302"/>
    <lineage>
        <taxon>Bacteria</taxon>
        <taxon>Bacillati</taxon>
        <taxon>Bacillota</taxon>
        <taxon>Bacilli</taxon>
        <taxon>Lactobacillales</taxon>
        <taxon>Streptococcaceae</taxon>
        <taxon>Streptococcus</taxon>
    </lineage>
</organism>
<evidence type="ECO:0000313" key="1">
    <source>
        <dbReference type="EMBL" id="KXT70361.1"/>
    </source>
</evidence>
<gene>
    <name evidence="1" type="ORF">SGODD07_01526</name>
</gene>
<protein>
    <submittedName>
        <fullName evidence="1">N-acetylmannosamine kinase</fullName>
        <ecNumber evidence="1">2.7.1.60</ecNumber>
    </submittedName>
</protein>
<sequence>MNVVGIDIGGTTIKADLYQSDGHSLNQFREAATEIDFEKKTNQILEQVCQLIAF</sequence>
<dbReference type="AlphaFoldDB" id="A0A139N3Q3"/>